<proteinExistence type="predicted"/>
<evidence type="ECO:0000313" key="1">
    <source>
        <dbReference type="EMBL" id="JAH03615.1"/>
    </source>
</evidence>
<sequence>MKLQLTFKPKSNFKDIFHKILFRLQFHPTVARVHSQMKRGTVLQFVK</sequence>
<reference evidence="1" key="2">
    <citation type="journal article" date="2015" name="Fish Shellfish Immunol.">
        <title>Early steps in the European eel (Anguilla anguilla)-Vibrio vulnificus interaction in the gills: Role of the RtxA13 toxin.</title>
        <authorList>
            <person name="Callol A."/>
            <person name="Pajuelo D."/>
            <person name="Ebbesson L."/>
            <person name="Teles M."/>
            <person name="MacKenzie S."/>
            <person name="Amaro C."/>
        </authorList>
    </citation>
    <scope>NUCLEOTIDE SEQUENCE</scope>
</reference>
<organism evidence="1">
    <name type="scientific">Anguilla anguilla</name>
    <name type="common">European freshwater eel</name>
    <name type="synonym">Muraena anguilla</name>
    <dbReference type="NCBI Taxonomy" id="7936"/>
    <lineage>
        <taxon>Eukaryota</taxon>
        <taxon>Metazoa</taxon>
        <taxon>Chordata</taxon>
        <taxon>Craniata</taxon>
        <taxon>Vertebrata</taxon>
        <taxon>Euteleostomi</taxon>
        <taxon>Actinopterygii</taxon>
        <taxon>Neopterygii</taxon>
        <taxon>Teleostei</taxon>
        <taxon>Anguilliformes</taxon>
        <taxon>Anguillidae</taxon>
        <taxon>Anguilla</taxon>
    </lineage>
</organism>
<reference evidence="1" key="1">
    <citation type="submission" date="2014-11" db="EMBL/GenBank/DDBJ databases">
        <authorList>
            <person name="Amaro Gonzalez C."/>
        </authorList>
    </citation>
    <scope>NUCLEOTIDE SEQUENCE</scope>
</reference>
<protein>
    <submittedName>
        <fullName evidence="1">Uncharacterized protein</fullName>
    </submittedName>
</protein>
<dbReference type="AlphaFoldDB" id="A0A0E9PHQ2"/>
<accession>A0A0E9PHQ2</accession>
<name>A0A0E9PHQ2_ANGAN</name>
<dbReference type="EMBL" id="GBXM01104962">
    <property type="protein sequence ID" value="JAH03615.1"/>
    <property type="molecule type" value="Transcribed_RNA"/>
</dbReference>